<dbReference type="NCBIfam" id="NF043016">
    <property type="entry name" value="DigluglyOctase"/>
    <property type="match status" value="1"/>
</dbReference>
<dbReference type="Proteomes" id="UP000053707">
    <property type="component" value="Unassembled WGS sequence"/>
</dbReference>
<dbReference type="RefSeq" id="WP_064396803.1">
    <property type="nucleotide sequence ID" value="NZ_LQIR01000023.1"/>
</dbReference>
<reference evidence="1 2" key="1">
    <citation type="submission" date="2016-01" db="EMBL/GenBank/DDBJ databases">
        <authorList>
            <consortium name="TB Trials Study Group"/>
            <person name="Sutton G."/>
            <person name="Brinkac L."/>
            <person name="Sanka R."/>
            <person name="Adams M."/>
            <person name="Lau E.L."/>
            <person name="Macaden R."/>
            <person name="Grewal H.M.S."/>
        </authorList>
    </citation>
    <scope>NUCLEOTIDE SEQUENCE [LARGE SCALE GENOMIC DNA]</scope>
    <source>
        <strain evidence="1 2">IS-1744</strain>
    </source>
</reference>
<dbReference type="CDD" id="cd00229">
    <property type="entry name" value="SGNH_hydrolase"/>
    <property type="match status" value="1"/>
</dbReference>
<keyword evidence="2" id="KW-1185">Reference proteome</keyword>
<dbReference type="Gene3D" id="3.40.50.1110">
    <property type="entry name" value="SGNH hydrolase"/>
    <property type="match status" value="1"/>
</dbReference>
<evidence type="ECO:0000313" key="1">
    <source>
        <dbReference type="EMBL" id="KUI14397.1"/>
    </source>
</evidence>
<evidence type="ECO:0000313" key="2">
    <source>
        <dbReference type="Proteomes" id="UP000053707"/>
    </source>
</evidence>
<comment type="caution">
    <text evidence="1">The sequence shown here is derived from an EMBL/GenBank/DDBJ whole genome shotgun (WGS) entry which is preliminary data.</text>
</comment>
<dbReference type="InterPro" id="IPR050023">
    <property type="entry name" value="OctT"/>
</dbReference>
<proteinExistence type="predicted"/>
<organism evidence="1 2">
    <name type="scientific">Mycobacterium lehmannii</name>
    <dbReference type="NCBI Taxonomy" id="2048550"/>
    <lineage>
        <taxon>Bacteria</taxon>
        <taxon>Bacillati</taxon>
        <taxon>Actinomycetota</taxon>
        <taxon>Actinomycetes</taxon>
        <taxon>Mycobacteriales</taxon>
        <taxon>Mycobacteriaceae</taxon>
        <taxon>Mycobacterium</taxon>
    </lineage>
</organism>
<dbReference type="EMBL" id="LQIR01000023">
    <property type="protein sequence ID" value="KUI14397.1"/>
    <property type="molecule type" value="Genomic_DNA"/>
</dbReference>
<dbReference type="InterPro" id="IPR036514">
    <property type="entry name" value="SGNH_hydro_sf"/>
</dbReference>
<sequence length="240" mass="26293">MSSERRTLLVFCDSLSYYGPTGGLPSDDPRIWPNIVAAQLGWDLELIGRIGWTCRDVWWAATQDPRAWAALPRAGAVVFATGGMDSLPSPLPTALRELIRYVRPPLLRRWVRDGYCWVQPRLSPVARAALPPHLSAEYLEMTRGAIDFNRPGIPVVACLPSVHIADTYGRAHHGRAGTVKALTEWAGQHDVPLVDLKAAVGEYVMSGQGNPDGIHWNFEAHQAVADSMLKALAEAGVPCR</sequence>
<gene>
    <name evidence="1" type="ORF">AU192_14230</name>
</gene>
<name>A0A124EPB7_9MYCO</name>
<protein>
    <submittedName>
        <fullName evidence="1">Lysophospholipase</fullName>
    </submittedName>
</protein>
<dbReference type="SUPFAM" id="SSF52266">
    <property type="entry name" value="SGNH hydrolase"/>
    <property type="match status" value="1"/>
</dbReference>
<dbReference type="AlphaFoldDB" id="A0A124EPB7"/>
<accession>A0A124EPB7</accession>